<dbReference type="Proteomes" id="UP000237968">
    <property type="component" value="Unassembled WGS sequence"/>
</dbReference>
<dbReference type="EMBL" id="PVNK01000073">
    <property type="protein sequence ID" value="PRQ03631.1"/>
    <property type="molecule type" value="Genomic_DNA"/>
</dbReference>
<protein>
    <submittedName>
        <fullName evidence="1">Uncharacterized protein</fullName>
    </submittedName>
</protein>
<proteinExistence type="predicted"/>
<gene>
    <name evidence="1" type="ORF">ENSA5_13860</name>
</gene>
<comment type="caution">
    <text evidence="1">The sequence shown here is derived from an EMBL/GenBank/DDBJ whole genome shotgun (WGS) entry which is preliminary data.</text>
</comment>
<dbReference type="Gene3D" id="1.10.10.10">
    <property type="entry name" value="Winged helix-like DNA-binding domain superfamily/Winged helix DNA-binding domain"/>
    <property type="match status" value="1"/>
</dbReference>
<dbReference type="AlphaFoldDB" id="A0A2S9YF26"/>
<dbReference type="InterPro" id="IPR036388">
    <property type="entry name" value="WH-like_DNA-bd_sf"/>
</dbReference>
<reference evidence="1 2" key="1">
    <citation type="submission" date="2018-03" db="EMBL/GenBank/DDBJ databases">
        <title>Draft Genome Sequences of the Obligatory Marine Myxobacteria Enhygromyxa salina SWB005.</title>
        <authorList>
            <person name="Poehlein A."/>
            <person name="Moghaddam J.A."/>
            <person name="Harms H."/>
            <person name="Alanjari M."/>
            <person name="Koenig G.M."/>
            <person name="Daniel R."/>
            <person name="Schaeberle T.F."/>
        </authorList>
    </citation>
    <scope>NUCLEOTIDE SEQUENCE [LARGE SCALE GENOMIC DNA]</scope>
    <source>
        <strain evidence="1 2">SWB005</strain>
    </source>
</reference>
<evidence type="ECO:0000313" key="2">
    <source>
        <dbReference type="Proteomes" id="UP000237968"/>
    </source>
</evidence>
<accession>A0A2S9YF26</accession>
<organism evidence="1 2">
    <name type="scientific">Enhygromyxa salina</name>
    <dbReference type="NCBI Taxonomy" id="215803"/>
    <lineage>
        <taxon>Bacteria</taxon>
        <taxon>Pseudomonadati</taxon>
        <taxon>Myxococcota</taxon>
        <taxon>Polyangia</taxon>
        <taxon>Nannocystales</taxon>
        <taxon>Nannocystaceae</taxon>
        <taxon>Enhygromyxa</taxon>
    </lineage>
</organism>
<name>A0A2S9YF26_9BACT</name>
<dbReference type="OrthoDB" id="9837408at2"/>
<sequence length="136" mass="15184">MAEIAVLLANKARRAALIQTVRGRPELTIEQLEGLLDNGEYAEELQQITVRELVRHQTHTPALEVQAGESVEDAVLRVFHHLPDQRLTSGFFRRYMGLERWTAQKVLADMADRGLLVRSGKTSGTRYSLSQESGGG</sequence>
<keyword evidence="2" id="KW-1185">Reference proteome</keyword>
<evidence type="ECO:0000313" key="1">
    <source>
        <dbReference type="EMBL" id="PRQ03631.1"/>
    </source>
</evidence>
<dbReference type="RefSeq" id="WP_106390865.1">
    <property type="nucleotide sequence ID" value="NZ_PVNK01000073.1"/>
</dbReference>